<accession>A0A6A6FEJ5</accession>
<reference evidence="2" key="1">
    <citation type="journal article" date="2020" name="Stud. Mycol.">
        <title>101 Dothideomycetes genomes: a test case for predicting lifestyles and emergence of pathogens.</title>
        <authorList>
            <person name="Haridas S."/>
            <person name="Albert R."/>
            <person name="Binder M."/>
            <person name="Bloem J."/>
            <person name="Labutti K."/>
            <person name="Salamov A."/>
            <person name="Andreopoulos B."/>
            <person name="Baker S."/>
            <person name="Barry K."/>
            <person name="Bills G."/>
            <person name="Bluhm B."/>
            <person name="Cannon C."/>
            <person name="Castanera R."/>
            <person name="Culley D."/>
            <person name="Daum C."/>
            <person name="Ezra D."/>
            <person name="Gonzalez J."/>
            <person name="Henrissat B."/>
            <person name="Kuo A."/>
            <person name="Liang C."/>
            <person name="Lipzen A."/>
            <person name="Lutzoni F."/>
            <person name="Magnuson J."/>
            <person name="Mondo S."/>
            <person name="Nolan M."/>
            <person name="Ohm R."/>
            <person name="Pangilinan J."/>
            <person name="Park H.-J."/>
            <person name="Ramirez L."/>
            <person name="Alfaro M."/>
            <person name="Sun H."/>
            <person name="Tritt A."/>
            <person name="Yoshinaga Y."/>
            <person name="Zwiers L.-H."/>
            <person name="Turgeon B."/>
            <person name="Goodwin S."/>
            <person name="Spatafora J."/>
            <person name="Crous P."/>
            <person name="Grigoriev I."/>
        </authorList>
    </citation>
    <scope>NUCLEOTIDE SEQUENCE</scope>
    <source>
        <strain evidence="2">SCOH1-5</strain>
    </source>
</reference>
<keyword evidence="3" id="KW-1185">Reference proteome</keyword>
<evidence type="ECO:0000256" key="1">
    <source>
        <dbReference type="SAM" id="MobiDB-lite"/>
    </source>
</evidence>
<protein>
    <submittedName>
        <fullName evidence="2">Uncharacterized protein</fullName>
    </submittedName>
</protein>
<feature type="compositionally biased region" description="Basic and acidic residues" evidence="1">
    <location>
        <begin position="112"/>
        <end position="121"/>
    </location>
</feature>
<organism evidence="2 3">
    <name type="scientific">Cercospora zeae-maydis SCOH1-5</name>
    <dbReference type="NCBI Taxonomy" id="717836"/>
    <lineage>
        <taxon>Eukaryota</taxon>
        <taxon>Fungi</taxon>
        <taxon>Dikarya</taxon>
        <taxon>Ascomycota</taxon>
        <taxon>Pezizomycotina</taxon>
        <taxon>Dothideomycetes</taxon>
        <taxon>Dothideomycetidae</taxon>
        <taxon>Mycosphaerellales</taxon>
        <taxon>Mycosphaerellaceae</taxon>
        <taxon>Cercospora</taxon>
    </lineage>
</organism>
<dbReference type="AlphaFoldDB" id="A0A6A6FEJ5"/>
<name>A0A6A6FEJ5_9PEZI</name>
<sequence length="134" mass="14044">MAAKKSKVKSGAPVDTQAGATAMPVQPPSTSVVTKEHAPILSKPRKKKKKQTRDDSSDRNATSSASGFVTEGNAGSTCNDLADSRSDASSEQSLASVRPKATGATESSDDSPIDREEENKRHWAIGRPGACNTM</sequence>
<proteinExistence type="predicted"/>
<evidence type="ECO:0000313" key="2">
    <source>
        <dbReference type="EMBL" id="KAF2211815.1"/>
    </source>
</evidence>
<dbReference type="OrthoDB" id="3639580at2759"/>
<gene>
    <name evidence="2" type="ORF">CERZMDRAFT_90889</name>
</gene>
<feature type="region of interest" description="Disordered" evidence="1">
    <location>
        <begin position="1"/>
        <end position="134"/>
    </location>
</feature>
<feature type="non-terminal residue" evidence="2">
    <location>
        <position position="134"/>
    </location>
</feature>
<dbReference type="EMBL" id="ML992675">
    <property type="protein sequence ID" value="KAF2211815.1"/>
    <property type="molecule type" value="Genomic_DNA"/>
</dbReference>
<feature type="compositionally biased region" description="Polar residues" evidence="1">
    <location>
        <begin position="60"/>
        <end position="79"/>
    </location>
</feature>
<dbReference type="Proteomes" id="UP000799539">
    <property type="component" value="Unassembled WGS sequence"/>
</dbReference>
<evidence type="ECO:0000313" key="3">
    <source>
        <dbReference type="Proteomes" id="UP000799539"/>
    </source>
</evidence>